<keyword evidence="1" id="KW-1133">Transmembrane helix</keyword>
<keyword evidence="3" id="KW-1185">Reference proteome</keyword>
<comment type="caution">
    <text evidence="2">The sequence shown here is derived from an EMBL/GenBank/DDBJ whole genome shotgun (WGS) entry which is preliminary data.</text>
</comment>
<dbReference type="AlphaFoldDB" id="A0A0R0DKA7"/>
<dbReference type="PATRIC" id="fig|336566.3.peg.3115"/>
<evidence type="ECO:0000256" key="1">
    <source>
        <dbReference type="SAM" id="Phobius"/>
    </source>
</evidence>
<reference evidence="2 3" key="1">
    <citation type="submission" date="2015-05" db="EMBL/GenBank/DDBJ databases">
        <title>Genome sequencing and analysis of members of genus Stenotrophomonas.</title>
        <authorList>
            <person name="Patil P.P."/>
            <person name="Midha S."/>
            <person name="Patil P.B."/>
        </authorList>
    </citation>
    <scope>NUCLEOTIDE SEQUENCE [LARGE SCALE GENOMIC DNA]</scope>
    <source>
        <strain evidence="2 3">DSM 24757</strain>
    </source>
</reference>
<evidence type="ECO:0000313" key="2">
    <source>
        <dbReference type="EMBL" id="KRG78558.1"/>
    </source>
</evidence>
<feature type="transmembrane region" description="Helical" evidence="1">
    <location>
        <begin position="71"/>
        <end position="92"/>
    </location>
</feature>
<accession>A0A0R0DKA7</accession>
<dbReference type="STRING" id="336566.ABB30_03340"/>
<gene>
    <name evidence="2" type="ORF">ABB30_03340</name>
</gene>
<organism evidence="2 3">
    <name type="scientific">Stenotrophomonas ginsengisoli</name>
    <dbReference type="NCBI Taxonomy" id="336566"/>
    <lineage>
        <taxon>Bacteria</taxon>
        <taxon>Pseudomonadati</taxon>
        <taxon>Pseudomonadota</taxon>
        <taxon>Gammaproteobacteria</taxon>
        <taxon>Lysobacterales</taxon>
        <taxon>Lysobacteraceae</taxon>
        <taxon>Stenotrophomonas</taxon>
    </lineage>
</organism>
<dbReference type="Proteomes" id="UP000050956">
    <property type="component" value="Unassembled WGS sequence"/>
</dbReference>
<protein>
    <recommendedName>
        <fullName evidence="4">Transmembrane protein</fullName>
    </recommendedName>
</protein>
<sequence length="98" mass="10416">MSSINKQQAAAIVDALLAPRTAEMDAARTKREQQREQARALHQKKRGLAILSVISGTIGIAVAHYTGQGLAQGYICGALLGMGIGSLACGMWRRPARN</sequence>
<keyword evidence="1" id="KW-0472">Membrane</keyword>
<feature type="transmembrane region" description="Helical" evidence="1">
    <location>
        <begin position="47"/>
        <end position="65"/>
    </location>
</feature>
<evidence type="ECO:0000313" key="3">
    <source>
        <dbReference type="Proteomes" id="UP000050956"/>
    </source>
</evidence>
<keyword evidence="1" id="KW-0812">Transmembrane</keyword>
<evidence type="ECO:0008006" key="4">
    <source>
        <dbReference type="Google" id="ProtNLM"/>
    </source>
</evidence>
<name>A0A0R0DKA7_9GAMM</name>
<proteinExistence type="predicted"/>
<dbReference type="EMBL" id="LDJM01000009">
    <property type="protein sequence ID" value="KRG78558.1"/>
    <property type="molecule type" value="Genomic_DNA"/>
</dbReference>